<dbReference type="Gene3D" id="3.40.50.720">
    <property type="entry name" value="NAD(P)-binding Rossmann-like Domain"/>
    <property type="match status" value="1"/>
</dbReference>
<evidence type="ECO:0000313" key="2">
    <source>
        <dbReference type="EMBL" id="QAY64783.1"/>
    </source>
</evidence>
<proteinExistence type="predicted"/>
<keyword evidence="3" id="KW-1185">Reference proteome</keyword>
<sequence length="217" mass="21812">MRVAVAGGHGKVALHLTRYLTARGHDVVGLVRDPGQVADVEAAGGTAVVVDLEQAEAADVAAVLDGADAVVFAAGAGPGSTAERKYTVDRDGAILLAAAARVAGVRRFVQVSTQGAGSPAPRGSTPVWAAYLDAKTQAEDDLRASDLDWTILRPGQFTDAPGTGRVTLAGGRVTRGTVPRADVAAVVAELVLSGNAVGRTLALTSGDVPVQTAVAAT</sequence>
<feature type="domain" description="NAD(P)-binding" evidence="1">
    <location>
        <begin position="7"/>
        <end position="191"/>
    </location>
</feature>
<dbReference type="InterPro" id="IPR036291">
    <property type="entry name" value="NAD(P)-bd_dom_sf"/>
</dbReference>
<reference evidence="2 3" key="1">
    <citation type="submission" date="2019-01" db="EMBL/GenBank/DDBJ databases">
        <title>Genome sequencing of strain 2JSPR-7.</title>
        <authorList>
            <person name="Heo J."/>
            <person name="Kim S.-J."/>
            <person name="Kim J.-S."/>
            <person name="Hong S.-B."/>
            <person name="Kwon S.-W."/>
        </authorList>
    </citation>
    <scope>NUCLEOTIDE SEQUENCE [LARGE SCALE GENOMIC DNA]</scope>
    <source>
        <strain evidence="2 3">2JSPR-7</strain>
    </source>
</reference>
<organism evidence="2 3">
    <name type="scientific">Xylanimonas allomyrinae</name>
    <dbReference type="NCBI Taxonomy" id="2509459"/>
    <lineage>
        <taxon>Bacteria</taxon>
        <taxon>Bacillati</taxon>
        <taxon>Actinomycetota</taxon>
        <taxon>Actinomycetes</taxon>
        <taxon>Micrococcales</taxon>
        <taxon>Promicromonosporaceae</taxon>
        <taxon>Xylanimonas</taxon>
    </lineage>
</organism>
<name>A0A4P6ES50_9MICO</name>
<dbReference type="SUPFAM" id="SSF51735">
    <property type="entry name" value="NAD(P)-binding Rossmann-fold domains"/>
    <property type="match status" value="1"/>
</dbReference>
<dbReference type="OrthoDB" id="4248066at2"/>
<dbReference type="PANTHER" id="PTHR15020:SF50">
    <property type="entry name" value="UPF0659 PROTEIN YMR090W"/>
    <property type="match status" value="1"/>
</dbReference>
<protein>
    <submittedName>
        <fullName evidence="2">SDR family oxidoreductase</fullName>
    </submittedName>
</protein>
<evidence type="ECO:0000259" key="1">
    <source>
        <dbReference type="Pfam" id="PF13460"/>
    </source>
</evidence>
<dbReference type="EMBL" id="CP035495">
    <property type="protein sequence ID" value="QAY64783.1"/>
    <property type="molecule type" value="Genomic_DNA"/>
</dbReference>
<dbReference type="AlphaFoldDB" id="A0A4P6ES50"/>
<dbReference type="CDD" id="cd05243">
    <property type="entry name" value="SDR_a5"/>
    <property type="match status" value="1"/>
</dbReference>
<dbReference type="Pfam" id="PF13460">
    <property type="entry name" value="NAD_binding_10"/>
    <property type="match status" value="1"/>
</dbReference>
<dbReference type="InterPro" id="IPR016040">
    <property type="entry name" value="NAD(P)-bd_dom"/>
</dbReference>
<dbReference type="KEGG" id="xyl:ET495_06575"/>
<evidence type="ECO:0000313" key="3">
    <source>
        <dbReference type="Proteomes" id="UP000291758"/>
    </source>
</evidence>
<dbReference type="Proteomes" id="UP000291758">
    <property type="component" value="Chromosome"/>
</dbReference>
<accession>A0A4P6ES50</accession>
<dbReference type="PANTHER" id="PTHR15020">
    <property type="entry name" value="FLAVIN REDUCTASE-RELATED"/>
    <property type="match status" value="1"/>
</dbReference>
<gene>
    <name evidence="2" type="ORF">ET495_06575</name>
</gene>